<evidence type="ECO:0000313" key="1">
    <source>
        <dbReference type="EMBL" id="CAD8126959.1"/>
    </source>
</evidence>
<protein>
    <submittedName>
        <fullName evidence="1">Uncharacterized protein</fullName>
    </submittedName>
</protein>
<dbReference type="OrthoDB" id="293577at2759"/>
<name>A0A8S1RJ27_9CILI</name>
<accession>A0A8S1RJ27</accession>
<dbReference type="Proteomes" id="UP000692954">
    <property type="component" value="Unassembled WGS sequence"/>
</dbReference>
<proteinExistence type="predicted"/>
<evidence type="ECO:0000313" key="2">
    <source>
        <dbReference type="Proteomes" id="UP000692954"/>
    </source>
</evidence>
<keyword evidence="2" id="KW-1185">Reference proteome</keyword>
<reference evidence="1" key="1">
    <citation type="submission" date="2021-01" db="EMBL/GenBank/DDBJ databases">
        <authorList>
            <consortium name="Genoscope - CEA"/>
            <person name="William W."/>
        </authorList>
    </citation>
    <scope>NUCLEOTIDE SEQUENCE</scope>
</reference>
<dbReference type="EMBL" id="CAJJDN010000172">
    <property type="protein sequence ID" value="CAD8126959.1"/>
    <property type="molecule type" value="Genomic_DNA"/>
</dbReference>
<comment type="caution">
    <text evidence="1">The sequence shown here is derived from an EMBL/GenBank/DDBJ whole genome shotgun (WGS) entry which is preliminary data.</text>
</comment>
<sequence>MDENQKAFYYFSYKSQLAAQSTRSQISFSQSHEQVSMAFQSRIKIQNRDLNSLKRKLSPAELIPLDEEILELYDDYSRNYQLLGHVNQIEFSSQKFNPIDIILTPPIKSVKSARSFDSEELFCEQKNKLIILRLKFYYFRLKIKGKLSPLQLCFNFMERVVGLKIYLSTKAEFPSSFNADQFVQSKYATLTSANGYKKFHENYLYISLYCETDTRLVIQIQFGKNPLNQTENASRKIKTEMNEYLPETQVEEIQPKKNNFINKDKITRNLNVTQNCIDKKFKFLFDLQSERITKQKSALQNKQIVSREFKLQKLLKFQARQLIPEYRKYERNFKQKHSVLQHTQINWFQTVFVLQLTVSLYQCLNEIKKRYHIRASGMLLAWRWKINFFLIIKRNGNTIQERSIHQSKLVLQTYTKFIKNTIESKAAQVLQSVLNQTFPVISLKNRILKVRSLVLNVQVKFKWLKTQKRLFFDRFWKNINQVYFQILSELQNKTKQSLEKPAQLKRSSIYLIDTNAMIPLIETYLLQIKKNWLDYIHIKRIKRYSVYSLQFPSQFDKLKAVAFQIKEPKLFRDPSIDDLTYIIEQYAFPINSIQESKIKANNNNTNFFTTSSLQSISYIHTSQVLNQTPTLNEVKQVIKEHNQIQTISPSFMELYDEFENNYKIVQKIKTDLNISIDMKQDEKLEQSQIKSQNSIKNISQAQTKIANLQFCDIDQELNQRLHTNRFKFYYFRASISKQQSPLLLTIQFENQINSAQYKLYLSTQHEFPTKFNAEHNLTSNFCKIYTNGHENMFIENYLYITFYSEIDVILRIKIVFGLVQFNKSPKKQIIRKEYPKFPGLIANTKMDLIKRNLDTSQFQLTRRTDLLAVLLSEREQKRKQVLQKKQEIDSEQKIKLKTQYSAQMLRNNYRLFEKVYKLKLNKKIQGELFWAQLFNLIKFLAQLKIKLIQFKGKISIKANGRIKALRCGLNLLINIRKFGPTPERRSFCKSLMAIQMFTTQILFLRKKKAQAIATSFIKECISIIHLGHRLLKTRHYVIILQNKFRFFQRQKKKYYEEFWQLVIKNYKEIIRSLSQNQNNQKTRRCQKQIYTFQIDNQIMQCQIDNYYQRQKQIWLAFIRQKIHDKQLTVYLNDRKSDEIRKALIKFQEPKLFQLPQINEIAEIIELYAKNKKVI</sequence>
<dbReference type="AlphaFoldDB" id="A0A8S1RJ27"/>
<gene>
    <name evidence="1" type="ORF">PSON_ATCC_30995.1.T1720010</name>
</gene>
<organism evidence="1 2">
    <name type="scientific">Paramecium sonneborni</name>
    <dbReference type="NCBI Taxonomy" id="65129"/>
    <lineage>
        <taxon>Eukaryota</taxon>
        <taxon>Sar</taxon>
        <taxon>Alveolata</taxon>
        <taxon>Ciliophora</taxon>
        <taxon>Intramacronucleata</taxon>
        <taxon>Oligohymenophorea</taxon>
        <taxon>Peniculida</taxon>
        <taxon>Parameciidae</taxon>
        <taxon>Paramecium</taxon>
    </lineage>
</organism>